<reference evidence="15 17" key="2">
    <citation type="submission" date="2019-08" db="EMBL/GenBank/DDBJ databases">
        <authorList>
            <person name="Peeters C."/>
        </authorList>
    </citation>
    <scope>NUCLEOTIDE SEQUENCE [LARGE SCALE GENOMIC DNA]</scope>
    <source>
        <strain evidence="15 17">LMG 18089</strain>
    </source>
</reference>
<dbReference type="InterPro" id="IPR022955">
    <property type="entry name" value="GMP_synthase"/>
</dbReference>
<name>A0A0B5F6B8_9BURK</name>
<organism evidence="15 17">
    <name type="scientific">Pandoraea apista</name>
    <dbReference type="NCBI Taxonomy" id="93218"/>
    <lineage>
        <taxon>Bacteria</taxon>
        <taxon>Pseudomonadati</taxon>
        <taxon>Pseudomonadota</taxon>
        <taxon>Betaproteobacteria</taxon>
        <taxon>Burkholderiales</taxon>
        <taxon>Burkholderiaceae</taxon>
        <taxon>Pandoraea</taxon>
    </lineage>
</organism>
<dbReference type="AlphaFoldDB" id="A0A0B5F6B8"/>
<dbReference type="UniPathway" id="UPA00189">
    <property type="reaction ID" value="UER00296"/>
</dbReference>
<dbReference type="SUPFAM" id="SSF52402">
    <property type="entry name" value="Adenine nucleotide alpha hydrolases-like"/>
    <property type="match status" value="1"/>
</dbReference>
<evidence type="ECO:0000256" key="2">
    <source>
        <dbReference type="ARBA" id="ARBA00005153"/>
    </source>
</evidence>
<keyword evidence="8 11" id="KW-0658">Purine biosynthesis</keyword>
<keyword evidence="7 11" id="KW-0332">GMP biosynthesis</keyword>
<dbReference type="PROSITE" id="PS51273">
    <property type="entry name" value="GATASE_TYPE_1"/>
    <property type="match status" value="1"/>
</dbReference>
<comment type="pathway">
    <text evidence="2 11">Purine metabolism; GMP biosynthesis; GMP from XMP (L-Gln route): step 1/1.</text>
</comment>
<comment type="catalytic activity">
    <reaction evidence="11">
        <text>XMP + L-glutamine + ATP + H2O = GMP + L-glutamate + AMP + diphosphate + 2 H(+)</text>
        <dbReference type="Rhea" id="RHEA:11680"/>
        <dbReference type="ChEBI" id="CHEBI:15377"/>
        <dbReference type="ChEBI" id="CHEBI:15378"/>
        <dbReference type="ChEBI" id="CHEBI:29985"/>
        <dbReference type="ChEBI" id="CHEBI:30616"/>
        <dbReference type="ChEBI" id="CHEBI:33019"/>
        <dbReference type="ChEBI" id="CHEBI:57464"/>
        <dbReference type="ChEBI" id="CHEBI:58115"/>
        <dbReference type="ChEBI" id="CHEBI:58359"/>
        <dbReference type="ChEBI" id="CHEBI:456215"/>
        <dbReference type="EC" id="6.3.5.2"/>
    </reaction>
</comment>
<dbReference type="Pfam" id="PF00958">
    <property type="entry name" value="GMP_synt_C"/>
    <property type="match status" value="1"/>
</dbReference>
<dbReference type="Gene3D" id="3.30.300.10">
    <property type="match status" value="1"/>
</dbReference>
<dbReference type="OrthoDB" id="9802219at2"/>
<comment type="function">
    <text evidence="1 11">Catalyzes the synthesis of GMP from XMP.</text>
</comment>
<evidence type="ECO:0000256" key="5">
    <source>
        <dbReference type="ARBA" id="ARBA00022598"/>
    </source>
</evidence>
<feature type="active site" description="Nucleophile" evidence="11">
    <location>
        <position position="81"/>
    </location>
</feature>
<keyword evidence="9 11" id="KW-0067">ATP-binding</keyword>
<dbReference type="STRING" id="93218.XM39_19220"/>
<dbReference type="EMBL" id="RWHX01000023">
    <property type="protein sequence ID" value="RSK80121.1"/>
    <property type="molecule type" value="Genomic_DNA"/>
</dbReference>
<dbReference type="CDD" id="cd01997">
    <property type="entry name" value="GMP_synthase_C"/>
    <property type="match status" value="1"/>
</dbReference>
<evidence type="ECO:0000256" key="7">
    <source>
        <dbReference type="ARBA" id="ARBA00022749"/>
    </source>
</evidence>
<dbReference type="Gene3D" id="3.40.50.620">
    <property type="entry name" value="HUPs"/>
    <property type="match status" value="1"/>
</dbReference>
<dbReference type="SUPFAM" id="SSF52317">
    <property type="entry name" value="Class I glutamine amidotransferase-like"/>
    <property type="match status" value="1"/>
</dbReference>
<dbReference type="GO" id="GO:0005524">
    <property type="term" value="F:ATP binding"/>
    <property type="evidence" value="ECO:0007669"/>
    <property type="project" value="UniProtKB-UniRule"/>
</dbReference>
<feature type="active site" evidence="11">
    <location>
        <position position="176"/>
    </location>
</feature>
<dbReference type="GeneID" id="47014621"/>
<dbReference type="NCBIfam" id="TIGR00888">
    <property type="entry name" value="guaA_Nterm"/>
    <property type="match status" value="1"/>
</dbReference>
<dbReference type="FunFam" id="3.30.300.10:FF:000002">
    <property type="entry name" value="GMP synthase [glutamine-hydrolyzing]"/>
    <property type="match status" value="1"/>
</dbReference>
<keyword evidence="6 11" id="KW-0547">Nucleotide-binding</keyword>
<evidence type="ECO:0000259" key="13">
    <source>
        <dbReference type="PROSITE" id="PS51553"/>
    </source>
</evidence>
<dbReference type="InterPro" id="IPR017926">
    <property type="entry name" value="GATASE"/>
</dbReference>
<feature type="binding site" evidence="12">
    <location>
        <begin position="230"/>
        <end position="236"/>
    </location>
    <ligand>
        <name>ATP</name>
        <dbReference type="ChEBI" id="CHEBI:30616"/>
    </ligand>
</feature>
<dbReference type="HAMAP" id="MF_00344">
    <property type="entry name" value="GMP_synthase"/>
    <property type="match status" value="1"/>
</dbReference>
<dbReference type="NCBIfam" id="TIGR00884">
    <property type="entry name" value="guaA_Cterm"/>
    <property type="match status" value="1"/>
</dbReference>
<dbReference type="GO" id="GO:0003921">
    <property type="term" value="F:GMP synthase activity"/>
    <property type="evidence" value="ECO:0007669"/>
    <property type="project" value="InterPro"/>
</dbReference>
<keyword evidence="5 11" id="KW-0436">Ligase</keyword>
<dbReference type="NCBIfam" id="NF000848">
    <property type="entry name" value="PRK00074.1"/>
    <property type="match status" value="1"/>
</dbReference>
<feature type="domain" description="GMPS ATP-PPase" evidence="13">
    <location>
        <begin position="203"/>
        <end position="395"/>
    </location>
</feature>
<evidence type="ECO:0000256" key="4">
    <source>
        <dbReference type="ARBA" id="ARBA00021562"/>
    </source>
</evidence>
<accession>A0A0B5F6B8</accession>
<dbReference type="GO" id="GO:0005829">
    <property type="term" value="C:cytosol"/>
    <property type="evidence" value="ECO:0007669"/>
    <property type="project" value="TreeGrafter"/>
</dbReference>
<dbReference type="InterPro" id="IPR004739">
    <property type="entry name" value="GMP_synth_GATase"/>
</dbReference>
<dbReference type="PROSITE" id="PS51553">
    <property type="entry name" value="GMPS_ATP_PPASE"/>
    <property type="match status" value="1"/>
</dbReference>
<dbReference type="EC" id="6.3.5.2" evidence="3 11"/>
<dbReference type="InterPro" id="IPR022310">
    <property type="entry name" value="NAD/GMP_synthase"/>
</dbReference>
<dbReference type="InterPro" id="IPR014729">
    <property type="entry name" value="Rossmann-like_a/b/a_fold"/>
</dbReference>
<dbReference type="InterPro" id="IPR025777">
    <property type="entry name" value="GMPS_ATP_PPase_dom"/>
</dbReference>
<dbReference type="FunFam" id="3.40.50.620:FF:000001">
    <property type="entry name" value="GMP synthase [glutamine-hydrolyzing]"/>
    <property type="match status" value="1"/>
</dbReference>
<evidence type="ECO:0000313" key="14">
    <source>
        <dbReference type="EMBL" id="RSK80121.1"/>
    </source>
</evidence>
<sequence>MHDKILILDFGSQVTQLIGRRVREAHVYCEIHPNDVSDEFIREFNPKAVILSGSHASTYEDQDLRAPQAVWDLGVPVLGICYGMFAMTVQLGGQVEASNHREFGYAEVRAHAHTPLLEGLEDFRTADGHGMLKVWMSHGDKVTQLPPGFVLMASTPSCPIAGMADVARNYYAVQFHPEVTHTVKGRELLERFVLEIAGAKPDWIMRDHIEEAVKAIREQVGDEEVILGLSGGVDSSVAAALIHRAIGDQLTCVFVDHGLLRLNEGQMVMEMFQGRLHAKVVHVDAAEQFMGHLKGVTDPEQKRKIIGREFVEVFQAEAKKLKNAKWLAQGTIYPDVIESGGAKTKKATTIKSHHNVGGLPETLGLKLLEPLRDLFKDEVRELGVALGLPHDMVYRHPFPGPGLGVRILGEVKRDYADLLRRADAIFIEELRNTVEPNSGKTWYELTSQAFAVFLPVKSVGVMGDGRTYEWVVALRAVQTQDFMTAHWAHLPHDLLGKVSNRIINEVRGLNRVVYDISGKPPATIEWE</sequence>
<comment type="subunit">
    <text evidence="11">Homodimer.</text>
</comment>
<dbReference type="RefSeq" id="WP_042115789.1">
    <property type="nucleotide sequence ID" value="NZ_CABPSX010000011.1"/>
</dbReference>
<reference evidence="14 16" key="1">
    <citation type="submission" date="2018-12" db="EMBL/GenBank/DDBJ databases">
        <title>Whole genome sequence of a Pandoraea apista isolate from a patient with cystic fibrosis.</title>
        <authorList>
            <person name="Kenna D.T."/>
            <person name="Turton J.F."/>
        </authorList>
    </citation>
    <scope>NUCLEOTIDE SEQUENCE [LARGE SCALE GENOMIC DNA]</scope>
    <source>
        <strain evidence="14 16">Pa13324</strain>
    </source>
</reference>
<dbReference type="Pfam" id="PF02540">
    <property type="entry name" value="NAD_synthase"/>
    <property type="match status" value="1"/>
</dbReference>
<protein>
    <recommendedName>
        <fullName evidence="4 11">GMP synthase [glutamine-hydrolyzing]</fullName>
        <ecNumber evidence="3 11">6.3.5.2</ecNumber>
    </recommendedName>
    <alternativeName>
        <fullName evidence="11">GMP synthetase</fullName>
    </alternativeName>
    <alternativeName>
        <fullName evidence="11">Glutamine amidotransferase</fullName>
    </alternativeName>
</protein>
<evidence type="ECO:0000256" key="12">
    <source>
        <dbReference type="PROSITE-ProRule" id="PRU00886"/>
    </source>
</evidence>
<keyword evidence="10 11" id="KW-0315">Glutamine amidotransferase</keyword>
<evidence type="ECO:0000256" key="11">
    <source>
        <dbReference type="HAMAP-Rule" id="MF_00344"/>
    </source>
</evidence>
<evidence type="ECO:0000313" key="17">
    <source>
        <dbReference type="Proteomes" id="UP000364291"/>
    </source>
</evidence>
<dbReference type="KEGG" id="papi:SG18_19030"/>
<dbReference type="EMBL" id="CABPSX010000011">
    <property type="protein sequence ID" value="VVG73529.1"/>
    <property type="molecule type" value="Genomic_DNA"/>
</dbReference>
<evidence type="ECO:0000313" key="16">
    <source>
        <dbReference type="Proteomes" id="UP000270216"/>
    </source>
</evidence>
<dbReference type="InterPro" id="IPR029062">
    <property type="entry name" value="Class_I_gatase-like"/>
</dbReference>
<dbReference type="Pfam" id="PF00117">
    <property type="entry name" value="GATase"/>
    <property type="match status" value="1"/>
</dbReference>
<dbReference type="Gene3D" id="3.40.50.880">
    <property type="match status" value="1"/>
</dbReference>
<evidence type="ECO:0000256" key="1">
    <source>
        <dbReference type="ARBA" id="ARBA00002332"/>
    </source>
</evidence>
<evidence type="ECO:0000256" key="8">
    <source>
        <dbReference type="ARBA" id="ARBA00022755"/>
    </source>
</evidence>
<dbReference type="SUPFAM" id="SSF54810">
    <property type="entry name" value="GMP synthetase C-terminal dimerisation domain"/>
    <property type="match status" value="1"/>
</dbReference>
<feature type="active site" evidence="11">
    <location>
        <position position="178"/>
    </location>
</feature>
<gene>
    <name evidence="11 15" type="primary">guaA</name>
    <name evidence="14" type="ORF">EJE83_13960</name>
    <name evidence="15" type="ORF">PAP18089_04538</name>
</gene>
<evidence type="ECO:0000256" key="6">
    <source>
        <dbReference type="ARBA" id="ARBA00022741"/>
    </source>
</evidence>
<evidence type="ECO:0000313" key="15">
    <source>
        <dbReference type="EMBL" id="VVG73529.1"/>
    </source>
</evidence>
<dbReference type="PANTHER" id="PTHR11922:SF2">
    <property type="entry name" value="GMP SYNTHASE [GLUTAMINE-HYDROLYZING]"/>
    <property type="match status" value="1"/>
</dbReference>
<evidence type="ECO:0000256" key="9">
    <source>
        <dbReference type="ARBA" id="ARBA00022840"/>
    </source>
</evidence>
<keyword evidence="16" id="KW-1185">Reference proteome</keyword>
<dbReference type="CDD" id="cd01742">
    <property type="entry name" value="GATase1_GMP_Synthase"/>
    <property type="match status" value="1"/>
</dbReference>
<dbReference type="Proteomes" id="UP000270216">
    <property type="component" value="Unassembled WGS sequence"/>
</dbReference>
<dbReference type="InterPro" id="IPR001674">
    <property type="entry name" value="GMP_synth_C"/>
</dbReference>
<proteinExistence type="inferred from homology"/>
<dbReference type="FunFam" id="3.40.50.880:FF:000001">
    <property type="entry name" value="GMP synthase [glutamine-hydrolyzing]"/>
    <property type="match status" value="1"/>
</dbReference>
<evidence type="ECO:0000256" key="3">
    <source>
        <dbReference type="ARBA" id="ARBA00012746"/>
    </source>
</evidence>
<evidence type="ECO:0000256" key="10">
    <source>
        <dbReference type="ARBA" id="ARBA00022962"/>
    </source>
</evidence>
<dbReference type="PANTHER" id="PTHR11922">
    <property type="entry name" value="GMP SYNTHASE-RELATED"/>
    <property type="match status" value="1"/>
</dbReference>
<dbReference type="Proteomes" id="UP000364291">
    <property type="component" value="Unassembled WGS sequence"/>
</dbReference>